<dbReference type="Proteomes" id="UP001162992">
    <property type="component" value="Chromosome 23"/>
</dbReference>
<dbReference type="EMBL" id="CM055114">
    <property type="protein sequence ID" value="KAJ7514801.1"/>
    <property type="molecule type" value="Genomic_DNA"/>
</dbReference>
<sequence>MLARVPLCVQCGTTQNPCRCKVVGPTLAFLAFVIAAVVEWPVGALVYPFRHIKGRRIMSHPVSVVYPRVSSAVPF</sequence>
<keyword evidence="2" id="KW-1185">Reference proteome</keyword>
<comment type="caution">
    <text evidence="1">The sequence shown here is derived from an EMBL/GenBank/DDBJ whole genome shotgun (WGS) entry which is preliminary data.</text>
</comment>
<gene>
    <name evidence="1" type="ORF">O6H91_23G059600</name>
</gene>
<name>A0ACC2ABD2_DIPCM</name>
<evidence type="ECO:0000313" key="2">
    <source>
        <dbReference type="Proteomes" id="UP001162992"/>
    </source>
</evidence>
<protein>
    <submittedName>
        <fullName evidence="1">Uncharacterized protein</fullName>
    </submittedName>
</protein>
<reference evidence="2" key="1">
    <citation type="journal article" date="2024" name="Proc. Natl. Acad. Sci. U.S.A.">
        <title>Extraordinary preservation of gene collinearity over three hundred million years revealed in homosporous lycophytes.</title>
        <authorList>
            <person name="Li C."/>
            <person name="Wickell D."/>
            <person name="Kuo L.Y."/>
            <person name="Chen X."/>
            <person name="Nie B."/>
            <person name="Liao X."/>
            <person name="Peng D."/>
            <person name="Ji J."/>
            <person name="Jenkins J."/>
            <person name="Williams M."/>
            <person name="Shu S."/>
            <person name="Plott C."/>
            <person name="Barry K."/>
            <person name="Rajasekar S."/>
            <person name="Grimwood J."/>
            <person name="Han X."/>
            <person name="Sun S."/>
            <person name="Hou Z."/>
            <person name="He W."/>
            <person name="Dai G."/>
            <person name="Sun C."/>
            <person name="Schmutz J."/>
            <person name="Leebens-Mack J.H."/>
            <person name="Li F.W."/>
            <person name="Wang L."/>
        </authorList>
    </citation>
    <scope>NUCLEOTIDE SEQUENCE [LARGE SCALE GENOMIC DNA]</scope>
    <source>
        <strain evidence="2">cv. PW_Plant_1</strain>
    </source>
</reference>
<organism evidence="1 2">
    <name type="scientific">Diphasiastrum complanatum</name>
    <name type="common">Issler's clubmoss</name>
    <name type="synonym">Lycopodium complanatum</name>
    <dbReference type="NCBI Taxonomy" id="34168"/>
    <lineage>
        <taxon>Eukaryota</taxon>
        <taxon>Viridiplantae</taxon>
        <taxon>Streptophyta</taxon>
        <taxon>Embryophyta</taxon>
        <taxon>Tracheophyta</taxon>
        <taxon>Lycopodiopsida</taxon>
        <taxon>Lycopodiales</taxon>
        <taxon>Lycopodiaceae</taxon>
        <taxon>Lycopodioideae</taxon>
        <taxon>Diphasiastrum</taxon>
    </lineage>
</organism>
<accession>A0ACC2ABD2</accession>
<evidence type="ECO:0000313" key="1">
    <source>
        <dbReference type="EMBL" id="KAJ7514801.1"/>
    </source>
</evidence>
<proteinExistence type="predicted"/>